<evidence type="ECO:0000256" key="1">
    <source>
        <dbReference type="SAM" id="SignalP"/>
    </source>
</evidence>
<dbReference type="EMBL" id="JBHSWB010000004">
    <property type="protein sequence ID" value="MFC6663866.1"/>
    <property type="molecule type" value="Genomic_DNA"/>
</dbReference>
<evidence type="ECO:0000313" key="2">
    <source>
        <dbReference type="EMBL" id="MFC6663866.1"/>
    </source>
</evidence>
<sequence length="149" mass="16020">MKRLALFVLLSGHAGASAPADLIQAAQVQVVAFLPQVQSYDVSEALRQVALRGRRVTLITTVQAVQDPKSYLLRLAHVPGVVTHLVKTTGAPFVVVDGRAALSGPGLAQQGATTRSVRPELLNQWAAQIMQRRPTAPVDLVKLRYLKAP</sequence>
<gene>
    <name evidence="2" type="ORF">ACFP90_28135</name>
</gene>
<keyword evidence="3" id="KW-1185">Reference proteome</keyword>
<name>A0ABW1ZT10_9DEIO</name>
<dbReference type="SUPFAM" id="SSF56024">
    <property type="entry name" value="Phospholipase D/nuclease"/>
    <property type="match status" value="1"/>
</dbReference>
<feature type="chain" id="PRO_5046832601" evidence="1">
    <location>
        <begin position="21"/>
        <end position="149"/>
    </location>
</feature>
<feature type="signal peptide" evidence="1">
    <location>
        <begin position="1"/>
        <end position="20"/>
    </location>
</feature>
<reference evidence="3" key="1">
    <citation type="journal article" date="2019" name="Int. J. Syst. Evol. Microbiol.">
        <title>The Global Catalogue of Microorganisms (GCM) 10K type strain sequencing project: providing services to taxonomists for standard genome sequencing and annotation.</title>
        <authorList>
            <consortium name="The Broad Institute Genomics Platform"/>
            <consortium name="The Broad Institute Genome Sequencing Center for Infectious Disease"/>
            <person name="Wu L."/>
            <person name="Ma J."/>
        </authorList>
    </citation>
    <scope>NUCLEOTIDE SEQUENCE [LARGE SCALE GENOMIC DNA]</scope>
    <source>
        <strain evidence="3">CCUG 63830</strain>
    </source>
</reference>
<comment type="caution">
    <text evidence="2">The sequence shown here is derived from an EMBL/GenBank/DDBJ whole genome shotgun (WGS) entry which is preliminary data.</text>
</comment>
<protein>
    <submittedName>
        <fullName evidence="2">Uncharacterized protein</fullName>
    </submittedName>
</protein>
<accession>A0ABW1ZT10</accession>
<organism evidence="2 3">
    <name type="scientific">Deinococcus multiflagellatus</name>
    <dbReference type="NCBI Taxonomy" id="1656887"/>
    <lineage>
        <taxon>Bacteria</taxon>
        <taxon>Thermotogati</taxon>
        <taxon>Deinococcota</taxon>
        <taxon>Deinococci</taxon>
        <taxon>Deinococcales</taxon>
        <taxon>Deinococcaceae</taxon>
        <taxon>Deinococcus</taxon>
    </lineage>
</organism>
<keyword evidence="1" id="KW-0732">Signal</keyword>
<dbReference type="RefSeq" id="WP_224609834.1">
    <property type="nucleotide sequence ID" value="NZ_JAIQXV010000012.1"/>
</dbReference>
<dbReference type="Proteomes" id="UP001596317">
    <property type="component" value="Unassembled WGS sequence"/>
</dbReference>
<evidence type="ECO:0000313" key="3">
    <source>
        <dbReference type="Proteomes" id="UP001596317"/>
    </source>
</evidence>
<proteinExistence type="predicted"/>